<dbReference type="GO" id="GO:0016787">
    <property type="term" value="F:hydrolase activity"/>
    <property type="evidence" value="ECO:0007669"/>
    <property type="project" value="InterPro"/>
</dbReference>
<name>X0PD12_9LACO</name>
<dbReference type="EMBL" id="AZGA01000020">
    <property type="protein sequence ID" value="KRM34899.1"/>
    <property type="molecule type" value="Genomic_DNA"/>
</dbReference>
<dbReference type="AlphaFoldDB" id="X0PD12"/>
<evidence type="ECO:0000313" key="3">
    <source>
        <dbReference type="Proteomes" id="UP000051236"/>
    </source>
</evidence>
<feature type="domain" description="Calcineurin-like phosphoesterase" evidence="1">
    <location>
        <begin position="113"/>
        <end position="308"/>
    </location>
</feature>
<dbReference type="Gene3D" id="3.60.21.10">
    <property type="match status" value="1"/>
</dbReference>
<dbReference type="Pfam" id="PF00149">
    <property type="entry name" value="Metallophos"/>
    <property type="match status" value="1"/>
</dbReference>
<keyword evidence="3" id="KW-1185">Reference proteome</keyword>
<dbReference type="STRING" id="1423734.FC83_GL002039"/>
<sequence>MRIWQRVTQRQITAMAQLDQLSRRGLYSLSLTQTDFPDGNYVLTVGPGPIQVLVPVQLADDVGGTGYYRSYSTQFRRYNSWLDLANNQRVWVQRYLTRWVAPLVDNLAPDSLTLGVITDTHAVTGVNKTYYGSNGWRHVQELNLLADTGLLDLKVHLGDMIDGSQAPAVSKQALAQIIQTLAQGPTPFMAVKGNHDDNDKYDEHYDQPASFSANTYANIVQRPLANQATLKSQGRLHYFDKGQLRLIFIDTCDVSYALDDRGQKRYDMKKVMAIRQQQFEDIIELLSASQDKTICFLGHADLAQPKGKGAVNYNGTTLQELFQAFNQHAKGRIQTKGRPADFTVQANFDFRHTGTAKIAAYICGHRHRERAYQLAGVQYIWLNCSALMGKHHALTTKYNRHWDRHQGDITEFAGYVLNFNQQTQKLLVFGYGAASRIQSFNL</sequence>
<reference evidence="2 3" key="1">
    <citation type="journal article" date="2015" name="Genome Announc.">
        <title>Expanding the biotechnology potential of lactobacilli through comparative genomics of 213 strains and associated genera.</title>
        <authorList>
            <person name="Sun Z."/>
            <person name="Harris H.M."/>
            <person name="McCann A."/>
            <person name="Guo C."/>
            <person name="Argimon S."/>
            <person name="Zhang W."/>
            <person name="Yang X."/>
            <person name="Jeffery I.B."/>
            <person name="Cooney J.C."/>
            <person name="Kagawa T.F."/>
            <person name="Liu W."/>
            <person name="Song Y."/>
            <person name="Salvetti E."/>
            <person name="Wrobel A."/>
            <person name="Rasinkangas P."/>
            <person name="Parkhill J."/>
            <person name="Rea M.C."/>
            <person name="O'Sullivan O."/>
            <person name="Ritari J."/>
            <person name="Douillard F.P."/>
            <person name="Paul Ross R."/>
            <person name="Yang R."/>
            <person name="Briner A.E."/>
            <person name="Felis G.E."/>
            <person name="de Vos W.M."/>
            <person name="Barrangou R."/>
            <person name="Klaenhammer T.R."/>
            <person name="Caufield P.W."/>
            <person name="Cui Y."/>
            <person name="Zhang H."/>
            <person name="O'Toole P.W."/>
        </authorList>
    </citation>
    <scope>NUCLEOTIDE SEQUENCE [LARGE SCALE GENOMIC DNA]</scope>
    <source>
        <strain evidence="2 3">DSM 18527</strain>
    </source>
</reference>
<comment type="caution">
    <text evidence="2">The sequence shown here is derived from an EMBL/GenBank/DDBJ whole genome shotgun (WGS) entry which is preliminary data.</text>
</comment>
<dbReference type="Proteomes" id="UP000051236">
    <property type="component" value="Unassembled WGS sequence"/>
</dbReference>
<dbReference type="RefSeq" id="WP_052004485.1">
    <property type="nucleotide sequence ID" value="NZ_AZGA01000020.1"/>
</dbReference>
<protein>
    <recommendedName>
        <fullName evidence="1">Calcineurin-like phosphoesterase domain-containing protein</fullName>
    </recommendedName>
</protein>
<dbReference type="InterPro" id="IPR029052">
    <property type="entry name" value="Metallo-depent_PP-like"/>
</dbReference>
<gene>
    <name evidence="2" type="ORF">FC83_GL002039</name>
</gene>
<evidence type="ECO:0000259" key="1">
    <source>
        <dbReference type="Pfam" id="PF00149"/>
    </source>
</evidence>
<proteinExistence type="predicted"/>
<dbReference type="PATRIC" id="fig|1423734.3.peg.2062"/>
<evidence type="ECO:0000313" key="2">
    <source>
        <dbReference type="EMBL" id="KRM34899.1"/>
    </source>
</evidence>
<dbReference type="SUPFAM" id="SSF56300">
    <property type="entry name" value="Metallo-dependent phosphatases"/>
    <property type="match status" value="1"/>
</dbReference>
<dbReference type="InterPro" id="IPR004843">
    <property type="entry name" value="Calcineurin-like_PHP"/>
</dbReference>
<organism evidence="2 3">
    <name type="scientific">Agrilactobacillus composti DSM 18527 = JCM 14202</name>
    <dbReference type="NCBI Taxonomy" id="1423734"/>
    <lineage>
        <taxon>Bacteria</taxon>
        <taxon>Bacillati</taxon>
        <taxon>Bacillota</taxon>
        <taxon>Bacilli</taxon>
        <taxon>Lactobacillales</taxon>
        <taxon>Lactobacillaceae</taxon>
        <taxon>Agrilactobacillus</taxon>
    </lineage>
</organism>
<dbReference type="eggNOG" id="ENOG5033II5">
    <property type="taxonomic scope" value="Bacteria"/>
</dbReference>
<accession>X0PD12</accession>
<dbReference type="OrthoDB" id="2323337at2"/>